<dbReference type="STRING" id="6182.A0A4Z2CLJ0"/>
<sequence length="116" mass="13095">FSSSSWVSPIVLEKKKNSSLRLCVDYRRPNAITKRDSFPLPRINATLDIFKGACCFSTLGLASGYWQVEVRPQDKKKTAFVVPNGLYEFLPEGVGTDNEKTRAIVNWQQSNLPEEV</sequence>
<gene>
    <name evidence="2" type="ORF">EWB00_010126</name>
</gene>
<dbReference type="InterPro" id="IPR053134">
    <property type="entry name" value="RNA-dir_DNA_polymerase"/>
</dbReference>
<dbReference type="Proteomes" id="UP000311919">
    <property type="component" value="Unassembled WGS sequence"/>
</dbReference>
<dbReference type="SUPFAM" id="SSF56672">
    <property type="entry name" value="DNA/RNA polymerases"/>
    <property type="match status" value="1"/>
</dbReference>
<reference evidence="2 3" key="1">
    <citation type="submission" date="2019-03" db="EMBL/GenBank/DDBJ databases">
        <title>An improved genome assembly of the fluke Schistosoma japonicum.</title>
        <authorList>
            <person name="Hu W."/>
            <person name="Luo F."/>
            <person name="Yin M."/>
            <person name="Mo X."/>
            <person name="Sun C."/>
            <person name="Wu Q."/>
            <person name="Zhu B."/>
            <person name="Xiang M."/>
            <person name="Wang J."/>
            <person name="Wang Y."/>
            <person name="Zhang T."/>
            <person name="Xu B."/>
            <person name="Zheng H."/>
            <person name="Feng Z."/>
        </authorList>
    </citation>
    <scope>NUCLEOTIDE SEQUENCE [LARGE SCALE GENOMIC DNA]</scope>
    <source>
        <strain evidence="2">HuSjv2</strain>
        <tissue evidence="2">Worms</tissue>
    </source>
</reference>
<feature type="domain" description="Reverse transcriptase" evidence="1">
    <location>
        <begin position="14"/>
        <end position="95"/>
    </location>
</feature>
<evidence type="ECO:0000313" key="3">
    <source>
        <dbReference type="Proteomes" id="UP000311919"/>
    </source>
</evidence>
<dbReference type="InterPro" id="IPR043128">
    <property type="entry name" value="Rev_trsase/Diguanyl_cyclase"/>
</dbReference>
<dbReference type="Pfam" id="PF00078">
    <property type="entry name" value="RVT_1"/>
    <property type="match status" value="1"/>
</dbReference>
<protein>
    <submittedName>
        <fullName evidence="2">Transposon Ty3-I Gag-Pol polyprotein</fullName>
    </submittedName>
</protein>
<name>A0A4Z2CLJ0_SCHJA</name>
<dbReference type="EMBL" id="SKCS01000718">
    <property type="protein sequence ID" value="TNN04914.1"/>
    <property type="molecule type" value="Genomic_DNA"/>
</dbReference>
<dbReference type="OrthoDB" id="6150088at2759"/>
<dbReference type="PANTHER" id="PTHR24559:SF435">
    <property type="entry name" value="RIBONUCLEASE H"/>
    <property type="match status" value="1"/>
</dbReference>
<organism evidence="2 3">
    <name type="scientific">Schistosoma japonicum</name>
    <name type="common">Blood fluke</name>
    <dbReference type="NCBI Taxonomy" id="6182"/>
    <lineage>
        <taxon>Eukaryota</taxon>
        <taxon>Metazoa</taxon>
        <taxon>Spiralia</taxon>
        <taxon>Lophotrochozoa</taxon>
        <taxon>Platyhelminthes</taxon>
        <taxon>Trematoda</taxon>
        <taxon>Digenea</taxon>
        <taxon>Strigeidida</taxon>
        <taxon>Schistosomatoidea</taxon>
        <taxon>Schistosomatidae</taxon>
        <taxon>Schistosoma</taxon>
    </lineage>
</organism>
<feature type="non-terminal residue" evidence="2">
    <location>
        <position position="116"/>
    </location>
</feature>
<dbReference type="PANTHER" id="PTHR24559">
    <property type="entry name" value="TRANSPOSON TY3-I GAG-POL POLYPROTEIN"/>
    <property type="match status" value="1"/>
</dbReference>
<evidence type="ECO:0000259" key="1">
    <source>
        <dbReference type="Pfam" id="PF00078"/>
    </source>
</evidence>
<dbReference type="Gene3D" id="3.10.10.10">
    <property type="entry name" value="HIV Type 1 Reverse Transcriptase, subunit A, domain 1"/>
    <property type="match status" value="1"/>
</dbReference>
<dbReference type="CDD" id="cd01647">
    <property type="entry name" value="RT_LTR"/>
    <property type="match status" value="1"/>
</dbReference>
<dbReference type="AlphaFoldDB" id="A0A4Z2CLJ0"/>
<feature type="non-terminal residue" evidence="2">
    <location>
        <position position="1"/>
    </location>
</feature>
<keyword evidence="3" id="KW-1185">Reference proteome</keyword>
<comment type="caution">
    <text evidence="2">The sequence shown here is derived from an EMBL/GenBank/DDBJ whole genome shotgun (WGS) entry which is preliminary data.</text>
</comment>
<dbReference type="Gene3D" id="3.30.70.270">
    <property type="match status" value="1"/>
</dbReference>
<accession>A0A4Z2CLJ0</accession>
<dbReference type="InterPro" id="IPR043502">
    <property type="entry name" value="DNA/RNA_pol_sf"/>
</dbReference>
<proteinExistence type="predicted"/>
<evidence type="ECO:0000313" key="2">
    <source>
        <dbReference type="EMBL" id="TNN04914.1"/>
    </source>
</evidence>
<dbReference type="InterPro" id="IPR000477">
    <property type="entry name" value="RT_dom"/>
</dbReference>